<sequence>MSAPPEEELIRLLKYGTFRAIREFINKNRNVNLHYPRVDLSTPLSTAIDRSDPSILSILIEKVPGCLSSAVTQTCGRTPLMRAAFCARDPEILLILIEKGADIHERDIIGWNCLYHAVIGKRLQNVITLLNCNCKLIESKDNNGRTPLMVSVYLSSPEIFDYLLTSGANMEAVDNYGLCALHLAILRRKRDFVLQLTKRGMNIDLIVDPASGASLQRLAEGIMSDLLPWHSFHEKNY</sequence>
<dbReference type="EMBL" id="CM056741">
    <property type="protein sequence ID" value="KAJ8687169.1"/>
    <property type="molecule type" value="Genomic_DNA"/>
</dbReference>
<evidence type="ECO:0000313" key="2">
    <source>
        <dbReference type="Proteomes" id="UP001239111"/>
    </source>
</evidence>
<dbReference type="Proteomes" id="UP001239111">
    <property type="component" value="Chromosome 1"/>
</dbReference>
<comment type="caution">
    <text evidence="1">The sequence shown here is derived from an EMBL/GenBank/DDBJ whole genome shotgun (WGS) entry which is preliminary data.</text>
</comment>
<proteinExistence type="predicted"/>
<gene>
    <name evidence="1" type="ORF">QAD02_022963</name>
</gene>
<protein>
    <submittedName>
        <fullName evidence="1">Uncharacterized protein</fullName>
    </submittedName>
</protein>
<accession>A0ACC2PWZ2</accession>
<evidence type="ECO:0000313" key="1">
    <source>
        <dbReference type="EMBL" id="KAJ8687169.1"/>
    </source>
</evidence>
<reference evidence="1" key="1">
    <citation type="submission" date="2023-04" db="EMBL/GenBank/DDBJ databases">
        <title>A chromosome-level genome assembly of the parasitoid wasp Eretmocerus hayati.</title>
        <authorList>
            <person name="Zhong Y."/>
            <person name="Liu S."/>
            <person name="Liu Y."/>
        </authorList>
    </citation>
    <scope>NUCLEOTIDE SEQUENCE</scope>
    <source>
        <strain evidence="1">ZJU_SS_LIU_2023</strain>
    </source>
</reference>
<organism evidence="1 2">
    <name type="scientific">Eretmocerus hayati</name>
    <dbReference type="NCBI Taxonomy" id="131215"/>
    <lineage>
        <taxon>Eukaryota</taxon>
        <taxon>Metazoa</taxon>
        <taxon>Ecdysozoa</taxon>
        <taxon>Arthropoda</taxon>
        <taxon>Hexapoda</taxon>
        <taxon>Insecta</taxon>
        <taxon>Pterygota</taxon>
        <taxon>Neoptera</taxon>
        <taxon>Endopterygota</taxon>
        <taxon>Hymenoptera</taxon>
        <taxon>Apocrita</taxon>
        <taxon>Proctotrupomorpha</taxon>
        <taxon>Chalcidoidea</taxon>
        <taxon>Aphelinidae</taxon>
        <taxon>Aphelininae</taxon>
        <taxon>Eretmocerus</taxon>
    </lineage>
</organism>
<keyword evidence="2" id="KW-1185">Reference proteome</keyword>
<name>A0ACC2PWZ2_9HYME</name>